<dbReference type="RefSeq" id="WP_057769714.1">
    <property type="nucleotide sequence ID" value="NZ_JQAT01000001.1"/>
</dbReference>
<proteinExistence type="predicted"/>
<dbReference type="InterPro" id="IPR045515">
    <property type="entry name" value="DUF6440"/>
</dbReference>
<keyword evidence="2" id="KW-0732">Signal</keyword>
<feature type="domain" description="DUF6440" evidence="3">
    <location>
        <begin position="39"/>
        <end position="89"/>
    </location>
</feature>
<comment type="caution">
    <text evidence="4">The sequence shown here is derived from an EMBL/GenBank/DDBJ whole genome shotgun (WGS) entry which is preliminary data.</text>
</comment>
<evidence type="ECO:0000313" key="6">
    <source>
        <dbReference type="Proteomes" id="UP000051645"/>
    </source>
</evidence>
<feature type="chain" id="PRO_5044546147" description="DUF6440 domain-containing protein" evidence="2">
    <location>
        <begin position="20"/>
        <end position="95"/>
    </location>
</feature>
<evidence type="ECO:0000313" key="7">
    <source>
        <dbReference type="Proteomes" id="UP000051751"/>
    </source>
</evidence>
<accession>A0A0R2FKQ9</accession>
<dbReference type="EMBL" id="JQAZ01000004">
    <property type="protein sequence ID" value="KRN31425.1"/>
    <property type="molecule type" value="Genomic_DNA"/>
</dbReference>
<dbReference type="Pfam" id="PF20037">
    <property type="entry name" value="DUF6440"/>
    <property type="match status" value="1"/>
</dbReference>
<evidence type="ECO:0000259" key="3">
    <source>
        <dbReference type="Pfam" id="PF20037"/>
    </source>
</evidence>
<dbReference type="AlphaFoldDB" id="A0A0R2FKQ9"/>
<feature type="signal peptide" evidence="2">
    <location>
        <begin position="1"/>
        <end position="19"/>
    </location>
</feature>
<dbReference type="Proteomes" id="UP000051645">
    <property type="component" value="Unassembled WGS sequence"/>
</dbReference>
<dbReference type="STRING" id="81857.IV38_GL000097"/>
<dbReference type="EMBL" id="JQAT01000001">
    <property type="protein sequence ID" value="KRN29217.1"/>
    <property type="molecule type" value="Genomic_DNA"/>
</dbReference>
<feature type="compositionally biased region" description="Polar residues" evidence="1">
    <location>
        <begin position="30"/>
        <end position="44"/>
    </location>
</feature>
<name>A0A0R2FKQ9_9LACO</name>
<evidence type="ECO:0000313" key="4">
    <source>
        <dbReference type="EMBL" id="KRN29217.1"/>
    </source>
</evidence>
<evidence type="ECO:0000256" key="1">
    <source>
        <dbReference type="SAM" id="MobiDB-lite"/>
    </source>
</evidence>
<reference evidence="6 7" key="1">
    <citation type="journal article" date="2015" name="Genome Announc.">
        <title>Expanding the biotechnology potential of lactobacilli through comparative genomics of 213 strains and associated genera.</title>
        <authorList>
            <person name="Sun Z."/>
            <person name="Harris H.M."/>
            <person name="McCann A."/>
            <person name="Guo C."/>
            <person name="Argimon S."/>
            <person name="Zhang W."/>
            <person name="Yang X."/>
            <person name="Jeffery I.B."/>
            <person name="Cooney J.C."/>
            <person name="Kagawa T.F."/>
            <person name="Liu W."/>
            <person name="Song Y."/>
            <person name="Salvetti E."/>
            <person name="Wrobel A."/>
            <person name="Rasinkangas P."/>
            <person name="Parkhill J."/>
            <person name="Rea M.C."/>
            <person name="O'Sullivan O."/>
            <person name="Ritari J."/>
            <person name="Douillard F.P."/>
            <person name="Paul Ross R."/>
            <person name="Yang R."/>
            <person name="Briner A.E."/>
            <person name="Felis G.E."/>
            <person name="de Vos W.M."/>
            <person name="Barrangou R."/>
            <person name="Klaenhammer T.R."/>
            <person name="Caufield P.W."/>
            <person name="Cui Y."/>
            <person name="Zhang H."/>
            <person name="O'Toole P.W."/>
        </authorList>
    </citation>
    <scope>NUCLEOTIDE SEQUENCE [LARGE SCALE GENOMIC DNA]</scope>
    <source>
        <strain evidence="4 7">ATCC BAA-66</strain>
        <strain evidence="5 6">DSM 13344</strain>
    </source>
</reference>
<organism evidence="4 7">
    <name type="scientific">Lactobacillus selangorensis</name>
    <dbReference type="NCBI Taxonomy" id="81857"/>
    <lineage>
        <taxon>Bacteria</taxon>
        <taxon>Bacillati</taxon>
        <taxon>Bacillota</taxon>
        <taxon>Bacilli</taxon>
        <taxon>Lactobacillales</taxon>
        <taxon>Lactobacillaceae</taxon>
        <taxon>Lactobacillus</taxon>
    </lineage>
</organism>
<sequence>MKKKIVVFASLLVMGVSLAGCSEADESAKAQENSPLKFTYNQDSNGRDSTKIIHDKETGVEYIVVESRSAGEDGKVAVTPRLNADGTVYHTEVKK</sequence>
<dbReference type="PROSITE" id="PS51257">
    <property type="entry name" value="PROKAR_LIPOPROTEIN"/>
    <property type="match status" value="1"/>
</dbReference>
<evidence type="ECO:0000256" key="2">
    <source>
        <dbReference type="SAM" id="SignalP"/>
    </source>
</evidence>
<dbReference type="Proteomes" id="UP000051751">
    <property type="component" value="Unassembled WGS sequence"/>
</dbReference>
<dbReference type="PATRIC" id="fig|81857.3.peg.100"/>
<protein>
    <recommendedName>
        <fullName evidence="3">DUF6440 domain-containing protein</fullName>
    </recommendedName>
</protein>
<gene>
    <name evidence="4" type="ORF">IV38_GL000097</name>
    <name evidence="5" type="ORF">IV40_GL001421</name>
</gene>
<evidence type="ECO:0000313" key="5">
    <source>
        <dbReference type="EMBL" id="KRN31425.1"/>
    </source>
</evidence>
<keyword evidence="6" id="KW-1185">Reference proteome</keyword>
<feature type="region of interest" description="Disordered" evidence="1">
    <location>
        <begin position="25"/>
        <end position="50"/>
    </location>
</feature>